<protein>
    <submittedName>
        <fullName evidence="2">Phasin</fullName>
    </submittedName>
</protein>
<dbReference type="AlphaFoldDB" id="A0A540VL72"/>
<gene>
    <name evidence="2" type="ORF">FKY71_16080</name>
</gene>
<comment type="caution">
    <text evidence="2">The sequence shown here is derived from an EMBL/GenBank/DDBJ whole genome shotgun (WGS) entry which is preliminary data.</text>
</comment>
<dbReference type="EMBL" id="VIFK01000308">
    <property type="protein sequence ID" value="TQE97519.1"/>
    <property type="molecule type" value="Genomic_DNA"/>
</dbReference>
<evidence type="ECO:0000313" key="3">
    <source>
        <dbReference type="Proteomes" id="UP000315400"/>
    </source>
</evidence>
<accession>A0A540VL72</accession>
<feature type="region of interest" description="Disordered" evidence="1">
    <location>
        <begin position="134"/>
        <end position="157"/>
    </location>
</feature>
<evidence type="ECO:0000313" key="2">
    <source>
        <dbReference type="EMBL" id="TQE97519.1"/>
    </source>
</evidence>
<name>A0A540VL72_9GAMM</name>
<evidence type="ECO:0000256" key="1">
    <source>
        <dbReference type="SAM" id="MobiDB-lite"/>
    </source>
</evidence>
<reference evidence="2 3" key="1">
    <citation type="submission" date="2019-06" db="EMBL/GenBank/DDBJ databases">
        <title>Metagenome assembled Genome of Spiribacter salinus SL48-SHIP from the microbial mat of Salt Lake 48 (Novosibirsk region, Russia).</title>
        <authorList>
            <person name="Shipova A."/>
            <person name="Rozanov A.S."/>
            <person name="Bryanskaya A.V."/>
            <person name="Peltek S.E."/>
        </authorList>
    </citation>
    <scope>NUCLEOTIDE SEQUENCE [LARGE SCALE GENOMIC DNA]</scope>
    <source>
        <strain evidence="2">SL48-SHIP-2</strain>
    </source>
</reference>
<feature type="compositionally biased region" description="Low complexity" evidence="1">
    <location>
        <begin position="141"/>
        <end position="157"/>
    </location>
</feature>
<proteinExistence type="predicted"/>
<sequence>MTNADEYAKMMKDMMGSMPMDTSALQDAFKSQAAMMERMTKVALEAAEKSTEVSAKWTKATLEKAGTAATTKEDPAEYSQAMTDFASAQAELASEHASEFAEIAKKLQMDTLELLMAAGKDMQEDASAAVQKATDTVTNTAAAPAAKAPAAKKPAAK</sequence>
<dbReference type="Proteomes" id="UP000315400">
    <property type="component" value="Unassembled WGS sequence"/>
</dbReference>
<organism evidence="2 3">
    <name type="scientific">Spiribacter salinus</name>
    <dbReference type="NCBI Taxonomy" id="1335746"/>
    <lineage>
        <taxon>Bacteria</taxon>
        <taxon>Pseudomonadati</taxon>
        <taxon>Pseudomonadota</taxon>
        <taxon>Gammaproteobacteria</taxon>
        <taxon>Chromatiales</taxon>
        <taxon>Ectothiorhodospiraceae</taxon>
        <taxon>Spiribacter</taxon>
    </lineage>
</organism>